<feature type="chain" id="PRO_5007274484" evidence="1">
    <location>
        <begin position="28"/>
        <end position="422"/>
    </location>
</feature>
<keyword evidence="1" id="KW-0732">Signal</keyword>
<dbReference type="EMBL" id="KU144986">
    <property type="protein sequence ID" value="AMK59441.1"/>
    <property type="molecule type" value="Genomic_DNA"/>
</dbReference>
<evidence type="ECO:0000256" key="1">
    <source>
        <dbReference type="SAM" id="SignalP"/>
    </source>
</evidence>
<name>A0A126SYP2_9BACT</name>
<dbReference type="Pfam" id="PF07044">
    <property type="entry name" value="DUF1329"/>
    <property type="match status" value="1"/>
</dbReference>
<sequence>MFNKDLSRLLAIGGLATGLSFAGSALAEEVAEGTLLNAASIDSLLDKTLDGQPIRSVLVGQQEKMIRQFGVTMILTHAKPVNVTSGLLELTEKHKGEAKLDAGKHLVDYVTGVPFPDIEVADPDAGYKLVYNALRVGWLGDALYLNPLYFLIIDGKKGLEKEQGWVYRRFLMSGRLTEPPVLDNTIAKYEALINVYPNDTRGLGLLTVNYTDGRLPDVYAYVKSLRRVRRLSSGAWADPVQGTDLLFDDTFGLNLDPTWYESWKVVAKRPALVVDHSILPEMNEKASGHAKYPFIKLDEPPHWNMQPDNYEIQQVFEVEGRPKSNHLVSLRRSFIGATLGAPKFYWQDMYDRKGEHWRSNQLGYKDFKWEDGRSGPSVANVLLVDVQRLHATSFGASEGFHFNPPGAKQADYTPEALPRMLQ</sequence>
<feature type="signal peptide" evidence="1">
    <location>
        <begin position="1"/>
        <end position="27"/>
    </location>
</feature>
<reference evidence="2" key="1">
    <citation type="journal article" date="2016" name="Appl. Environ. Microbiol.">
        <title>Functional Metagenomics of a Biostimulated Petroleum-Contaminated Soil Reveals an Extraordinary Diversity of Extradiol Dioxygenases.</title>
        <authorList>
            <person name="Terron-Gonzalez L."/>
            <person name="Martin-Cabello G."/>
            <person name="Ferrer M."/>
            <person name="Santero E."/>
        </authorList>
    </citation>
    <scope>NUCLEOTIDE SEQUENCE</scope>
</reference>
<dbReference type="AlphaFoldDB" id="A0A126SYP2"/>
<organism evidence="2">
    <name type="scientific">uncultured bacterium UPO64</name>
    <dbReference type="NCBI Taxonomy" id="1776983"/>
    <lineage>
        <taxon>Bacteria</taxon>
        <taxon>environmental samples</taxon>
    </lineage>
</organism>
<accession>A0A126SYP2</accession>
<evidence type="ECO:0000313" key="2">
    <source>
        <dbReference type="EMBL" id="AMK59441.1"/>
    </source>
</evidence>
<dbReference type="InterPro" id="IPR010752">
    <property type="entry name" value="DUF1329"/>
</dbReference>
<dbReference type="Gene3D" id="2.50.20.10">
    <property type="entry name" value="Lipoprotein localisation LolA/LolB/LppX"/>
    <property type="match status" value="1"/>
</dbReference>
<protein>
    <submittedName>
        <fullName evidence="2">Protein containing DUF1329</fullName>
    </submittedName>
</protein>
<proteinExistence type="predicted"/>